<dbReference type="Pfam" id="PF00501">
    <property type="entry name" value="AMP-binding"/>
    <property type="match status" value="1"/>
</dbReference>
<dbReference type="GO" id="GO:0005829">
    <property type="term" value="C:cytosol"/>
    <property type="evidence" value="ECO:0007669"/>
    <property type="project" value="TreeGrafter"/>
</dbReference>
<keyword evidence="3" id="KW-0596">Phosphopantetheine</keyword>
<evidence type="ECO:0000259" key="6">
    <source>
        <dbReference type="PROSITE" id="PS50075"/>
    </source>
</evidence>
<dbReference type="SMART" id="SM00823">
    <property type="entry name" value="PKS_PP"/>
    <property type="match status" value="1"/>
</dbReference>
<feature type="domain" description="Carrier" evidence="6">
    <location>
        <begin position="750"/>
        <end position="825"/>
    </location>
</feature>
<organism evidence="7 8">
    <name type="scientific">Streptomyces violaceusniger</name>
    <dbReference type="NCBI Taxonomy" id="68280"/>
    <lineage>
        <taxon>Bacteria</taxon>
        <taxon>Bacillati</taxon>
        <taxon>Actinomycetota</taxon>
        <taxon>Actinomycetes</taxon>
        <taxon>Kitasatosporales</taxon>
        <taxon>Streptomycetaceae</taxon>
        <taxon>Streptomyces</taxon>
        <taxon>Streptomyces violaceusniger group</taxon>
    </lineage>
</organism>
<evidence type="ECO:0000256" key="2">
    <source>
        <dbReference type="ARBA" id="ARBA00006432"/>
    </source>
</evidence>
<evidence type="ECO:0000256" key="1">
    <source>
        <dbReference type="ARBA" id="ARBA00001957"/>
    </source>
</evidence>
<dbReference type="InterPro" id="IPR001242">
    <property type="entry name" value="Condensation_dom"/>
</dbReference>
<name>A0A4D4KYR6_STRVO</name>
<proteinExistence type="inferred from homology"/>
<dbReference type="SUPFAM" id="SSF47336">
    <property type="entry name" value="ACP-like"/>
    <property type="match status" value="1"/>
</dbReference>
<gene>
    <name evidence="7" type="ORF">SVIO_026290</name>
</gene>
<keyword evidence="4" id="KW-0597">Phosphoprotein</keyword>
<comment type="cofactor">
    <cofactor evidence="1">
        <name>pantetheine 4'-phosphate</name>
        <dbReference type="ChEBI" id="CHEBI:47942"/>
    </cofactor>
</comment>
<dbReference type="GO" id="GO:0043041">
    <property type="term" value="P:amino acid activation for nonribosomal peptide biosynthetic process"/>
    <property type="evidence" value="ECO:0007669"/>
    <property type="project" value="TreeGrafter"/>
</dbReference>
<dbReference type="FunFam" id="3.40.50.980:FF:000001">
    <property type="entry name" value="Non-ribosomal peptide synthetase"/>
    <property type="match status" value="1"/>
</dbReference>
<dbReference type="Gene3D" id="3.30.559.10">
    <property type="entry name" value="Chloramphenicol acetyltransferase-like domain"/>
    <property type="match status" value="1"/>
</dbReference>
<dbReference type="Pfam" id="PF00668">
    <property type="entry name" value="Condensation"/>
    <property type="match status" value="2"/>
</dbReference>
<dbReference type="GO" id="GO:0044550">
    <property type="term" value="P:secondary metabolite biosynthetic process"/>
    <property type="evidence" value="ECO:0007669"/>
    <property type="project" value="UniProtKB-ARBA"/>
</dbReference>
<dbReference type="InterPro" id="IPR006162">
    <property type="entry name" value="Ppantetheine_attach_site"/>
</dbReference>
<comment type="similarity">
    <text evidence="2">Belongs to the ATP-dependent AMP-binding enzyme family.</text>
</comment>
<comment type="caution">
    <text evidence="7">The sequence shown here is derived from an EMBL/GenBank/DDBJ whole genome shotgun (WGS) entry which is preliminary data.</text>
</comment>
<dbReference type="Gene3D" id="2.30.38.10">
    <property type="entry name" value="Luciferase, Domain 3"/>
    <property type="match status" value="1"/>
</dbReference>
<dbReference type="EMBL" id="BJHW01000001">
    <property type="protein sequence ID" value="GDY52006.1"/>
    <property type="molecule type" value="Genomic_DNA"/>
</dbReference>
<dbReference type="FunFam" id="1.10.1200.10:FF:000005">
    <property type="entry name" value="Nonribosomal peptide synthetase 1"/>
    <property type="match status" value="1"/>
</dbReference>
<dbReference type="InterPro" id="IPR023213">
    <property type="entry name" value="CAT-like_dom_sf"/>
</dbReference>
<dbReference type="AlphaFoldDB" id="A0A4D4KYR6"/>
<dbReference type="InterPro" id="IPR009081">
    <property type="entry name" value="PP-bd_ACP"/>
</dbReference>
<dbReference type="GO" id="GO:0003824">
    <property type="term" value="F:catalytic activity"/>
    <property type="evidence" value="ECO:0007669"/>
    <property type="project" value="InterPro"/>
</dbReference>
<dbReference type="InterPro" id="IPR020845">
    <property type="entry name" value="AMP-binding_CS"/>
</dbReference>
<dbReference type="InterPro" id="IPR010071">
    <property type="entry name" value="AA_adenyl_dom"/>
</dbReference>
<keyword evidence="8" id="KW-1185">Reference proteome</keyword>
<evidence type="ECO:0000256" key="5">
    <source>
        <dbReference type="SAM" id="MobiDB-lite"/>
    </source>
</evidence>
<accession>A0A4D4KYR6</accession>
<dbReference type="InterPro" id="IPR036736">
    <property type="entry name" value="ACP-like_sf"/>
</dbReference>
<dbReference type="GO" id="GO:0008610">
    <property type="term" value="P:lipid biosynthetic process"/>
    <property type="evidence" value="ECO:0007669"/>
    <property type="project" value="UniProtKB-ARBA"/>
</dbReference>
<evidence type="ECO:0000313" key="7">
    <source>
        <dbReference type="EMBL" id="GDY52006.1"/>
    </source>
</evidence>
<dbReference type="Gene3D" id="3.30.300.30">
    <property type="match status" value="1"/>
</dbReference>
<dbReference type="InterPro" id="IPR000873">
    <property type="entry name" value="AMP-dep_synth/lig_dom"/>
</dbReference>
<sequence>MSPATVFHTVWARVLASVSARDDVVFGTVLFGRMNAGAGADRVPGLFINTLPVRARTGSGISVRDAMRSMQTQLADLIVHEHASLAVAQRASGVHAPAPLFTALLNYRHFFSGDWVAPRSHGTEILGAWDRTNYPLAVSVDDSGYEFAFVVQVAAEIDPDLITRLLHTTTENLISALEQHPDTPLEHIDVLPAAERRRILTEWNDTARPVPSTTLADMFTAQATRTPDADALAYEDMRLSYAELEARSNRLARYLITRGVGPESLVAVVMDRSPDLITALLAVVKAGGAYLPIDPGQPAERVAFMCADATPVALLTTTAIAGRLREPHADGHGPGTGPRWITLDDPVVRATVAGQDSRALTQADRIAPLRPDHAAYVIYTSGSTGTPKGVVVPHANAVNLMADRWPDLDSDSRLLQFASIGFDVATWEIMMAFAAGACLVVAPAEQLLPGAGLAGVVARHAVTHMQLPPTVLGMVETEAELASVRTLLVAGEALGSELVDRWGAGRWFGNAYGPTEITVIAASAGPLHPGDLPCIGRPLPNTSVYVLDEHLAPVPVGVVGDLYVSGAGVARGYLNRPGLTAERFVADPFRGAAGPLSSSLAAGSHSQPDGGQAGRMYRTGDKVRWTADGQLLYVGRADDQVKIRGFRIEPGEVEAVLSGHDRVAQTVVIVREDTPGDKRLTAYLVPAGDPGAAAGEGLESEVRGYLAGRLPDYMVPSAIVVLERLPLMVNGKLDRAALPVPDYASDAGRRPVTMREELLCSLFAQVLGLSRVGAEDDFFSLGGHSLLAVRLVSRIRAVFGAEVPVRTLFETPTVAGLAARLEQAGDDGARPAVVAGPRPSVLPLSYAQRRLWFLDRLEGASALYNVPLVLRLSGRLDVAALRAALGDVVARHESLRTRFPEAEGEPYQEIVPAAEASVALPLIPVAAADELEARIDRASSHAFDAAAELPVRATLFALDSDQPLPEDGMAVPGEFVLVLVVHHIAGDGWSMGLLWRDLSVAYAARCAGRAPGWEPLPVQYADYTLWQRKLLGEAADPDGVLDGQLAYWRKALAGSPEELALPVDRPRPAEASHRGGMAGFQMPAELHTELAELARAEGVTMFMVWQAAVAVLLSRMGAGRTSSSVAR</sequence>
<dbReference type="PANTHER" id="PTHR45527:SF1">
    <property type="entry name" value="FATTY ACID SYNTHASE"/>
    <property type="match status" value="1"/>
</dbReference>
<dbReference type="PROSITE" id="PS50075">
    <property type="entry name" value="CARRIER"/>
    <property type="match status" value="1"/>
</dbReference>
<feature type="region of interest" description="Disordered" evidence="5">
    <location>
        <begin position="596"/>
        <end position="615"/>
    </location>
</feature>
<dbReference type="Pfam" id="PF13193">
    <property type="entry name" value="AMP-binding_C"/>
    <property type="match status" value="1"/>
</dbReference>
<evidence type="ECO:0000256" key="3">
    <source>
        <dbReference type="ARBA" id="ARBA00022450"/>
    </source>
</evidence>
<dbReference type="GO" id="GO:0017000">
    <property type="term" value="P:antibiotic biosynthetic process"/>
    <property type="evidence" value="ECO:0007669"/>
    <property type="project" value="UniProtKB-ARBA"/>
</dbReference>
<evidence type="ECO:0000313" key="8">
    <source>
        <dbReference type="Proteomes" id="UP000301309"/>
    </source>
</evidence>
<dbReference type="SUPFAM" id="SSF56801">
    <property type="entry name" value="Acetyl-CoA synthetase-like"/>
    <property type="match status" value="1"/>
</dbReference>
<dbReference type="InterPro" id="IPR020806">
    <property type="entry name" value="PKS_PP-bd"/>
</dbReference>
<dbReference type="Gene3D" id="3.30.559.30">
    <property type="entry name" value="Nonribosomal peptide synthetase, condensation domain"/>
    <property type="match status" value="2"/>
</dbReference>
<dbReference type="InterPro" id="IPR045851">
    <property type="entry name" value="AMP-bd_C_sf"/>
</dbReference>
<dbReference type="PROSITE" id="PS00455">
    <property type="entry name" value="AMP_BINDING"/>
    <property type="match status" value="1"/>
</dbReference>
<dbReference type="Proteomes" id="UP000301309">
    <property type="component" value="Unassembled WGS sequence"/>
</dbReference>
<protein>
    <recommendedName>
        <fullName evidence="6">Carrier domain-containing protein</fullName>
    </recommendedName>
</protein>
<evidence type="ECO:0000256" key="4">
    <source>
        <dbReference type="ARBA" id="ARBA00022553"/>
    </source>
</evidence>
<dbReference type="NCBIfam" id="TIGR01733">
    <property type="entry name" value="AA-adenyl-dom"/>
    <property type="match status" value="1"/>
</dbReference>
<dbReference type="GO" id="GO:0031177">
    <property type="term" value="F:phosphopantetheine binding"/>
    <property type="evidence" value="ECO:0007669"/>
    <property type="project" value="InterPro"/>
</dbReference>
<dbReference type="FunFam" id="3.30.300.30:FF:000010">
    <property type="entry name" value="Enterobactin synthetase component F"/>
    <property type="match status" value="1"/>
</dbReference>
<dbReference type="FunFam" id="3.40.50.12780:FF:000012">
    <property type="entry name" value="Non-ribosomal peptide synthetase"/>
    <property type="match status" value="1"/>
</dbReference>
<dbReference type="FunFam" id="2.30.38.10:FF:000001">
    <property type="entry name" value="Non-ribosomal peptide synthetase PvdI"/>
    <property type="match status" value="1"/>
</dbReference>
<dbReference type="PROSITE" id="PS00012">
    <property type="entry name" value="PHOSPHOPANTETHEINE"/>
    <property type="match status" value="1"/>
</dbReference>
<dbReference type="Gene3D" id="3.40.50.980">
    <property type="match status" value="2"/>
</dbReference>
<dbReference type="PANTHER" id="PTHR45527">
    <property type="entry name" value="NONRIBOSOMAL PEPTIDE SYNTHETASE"/>
    <property type="match status" value="1"/>
</dbReference>
<dbReference type="Pfam" id="PF00550">
    <property type="entry name" value="PP-binding"/>
    <property type="match status" value="1"/>
</dbReference>
<dbReference type="Gene3D" id="1.10.1200.10">
    <property type="entry name" value="ACP-like"/>
    <property type="match status" value="1"/>
</dbReference>
<dbReference type="InterPro" id="IPR025110">
    <property type="entry name" value="AMP-bd_C"/>
</dbReference>
<reference evidence="7 8" key="1">
    <citation type="journal article" date="2020" name="Int. J. Syst. Evol. Microbiol.">
        <title>Reclassification of Streptomyces castelarensis and Streptomyces sporoclivatus as later heterotypic synonyms of Streptomyces antimycoticus.</title>
        <authorList>
            <person name="Komaki H."/>
            <person name="Tamura T."/>
        </authorList>
    </citation>
    <scope>NUCLEOTIDE SEQUENCE [LARGE SCALE GENOMIC DNA]</scope>
    <source>
        <strain evidence="7 8">NBRC 13459</strain>
    </source>
</reference>
<dbReference type="SUPFAM" id="SSF52777">
    <property type="entry name" value="CoA-dependent acyltransferases"/>
    <property type="match status" value="3"/>
</dbReference>